<dbReference type="CDD" id="cd17933">
    <property type="entry name" value="DEXSc_RecD-like"/>
    <property type="match status" value="1"/>
</dbReference>
<name>A0ABU1QIA3_9BACL</name>
<protein>
    <submittedName>
        <fullName evidence="5">RecD/TraA family predicted helicase</fullName>
    </submittedName>
</protein>
<dbReference type="Gene3D" id="3.40.50.300">
    <property type="entry name" value="P-loop containing nucleotide triphosphate hydrolases"/>
    <property type="match status" value="2"/>
</dbReference>
<dbReference type="GO" id="GO:0004386">
    <property type="term" value="F:helicase activity"/>
    <property type="evidence" value="ECO:0007669"/>
    <property type="project" value="UniProtKB-KW"/>
</dbReference>
<gene>
    <name evidence="5" type="ORF">J2W98_003643</name>
</gene>
<dbReference type="Pfam" id="PF14490">
    <property type="entry name" value="HHH_RecD2"/>
    <property type="match status" value="1"/>
</dbReference>
<dbReference type="Gene3D" id="1.10.10.2220">
    <property type="match status" value="1"/>
</dbReference>
<keyword evidence="2" id="KW-0067">ATP-binding</keyword>
<dbReference type="InterPro" id="IPR050534">
    <property type="entry name" value="Coronavir_polyprotein_1ab"/>
</dbReference>
<keyword evidence="5" id="KW-0347">Helicase</keyword>
<dbReference type="SUPFAM" id="SSF52540">
    <property type="entry name" value="P-loop containing nucleoside triphosphate hydrolases"/>
    <property type="match status" value="2"/>
</dbReference>
<dbReference type="PANTHER" id="PTHR43788:SF6">
    <property type="entry name" value="DNA HELICASE B"/>
    <property type="match status" value="1"/>
</dbReference>
<sequence length="749" mass="86304">MNDIIELKLTPEKMMFPKREADNKNDFRIYSCNTRSTEVKLNPYNNLSIKGIMQRLDLGVEYDAQIQLDKIDPQYGASYNVLSIYQDIPETLEGQSAFLATLMTELQLKEVYKTYPEDNILQLIIDDKFDYKKVINFGPVVYGKIRERVMENLVYKEILSKLGKYGITYDVILKLELVFGSKELAIQKIEDNPYELTRLQGFGFKRADKIAKLMGFSHDNPQRIKYGIRFALDENQQGGHTFMYREDLLRSASEKLEIEIEMIDNLLDQTDELKFIGDKISLLKTYNAEYYIAKRFKEMLNRDDELEFNAEEYIKEIEENNKETLKNGLTHQQKDFFRNIQKHSINLLVGYAGTGKSQLQKFLVDLLNKLKLTYVLLSPSAKAAKVTKKYTNADAQTIHRRIGYGMDKAEEQMYEIYEDFVVIDESGMTDVFILSSLLAKIRNPKTRLLFVGDDFQLLSIQAGNFLHDVIESGVIPMTKLDIVFRQGEGGILDIATKIRQGESFVDKDFDGKRLFGNNLLLHCVEQIHMESGYRSYYKVLLNSFKPEDIMVLSPTKKGKLGTIEINKYIQSLVNPPDENKIQYEYGYDNVIRVGDYILNTVNMYRIASMLEEAVDVVNGDSGKVIDIKIEDDRKPEKDDDLTEKEKKGIIIKIDDEMIRLDLSLATQLLSAWSLTIHKSQGSSAEATLIVVDRSNKFQISANLIYTAVTRSVHKCILLTQAETLNYAIRKVDSMRRNTHLCDLLKINYE</sequence>
<dbReference type="CDD" id="cd18809">
    <property type="entry name" value="SF1_C_RecD"/>
    <property type="match status" value="1"/>
</dbReference>
<keyword evidence="5" id="KW-0378">Hydrolase</keyword>
<evidence type="ECO:0000256" key="2">
    <source>
        <dbReference type="ARBA" id="ARBA00022840"/>
    </source>
</evidence>
<dbReference type="Pfam" id="PF13538">
    <property type="entry name" value="UvrD_C_2"/>
    <property type="match status" value="1"/>
</dbReference>
<dbReference type="PANTHER" id="PTHR43788">
    <property type="entry name" value="DNA2/NAM7 HELICASE FAMILY MEMBER"/>
    <property type="match status" value="1"/>
</dbReference>
<dbReference type="Gene3D" id="2.30.30.940">
    <property type="match status" value="1"/>
</dbReference>
<dbReference type="Proteomes" id="UP001266807">
    <property type="component" value="Unassembled WGS sequence"/>
</dbReference>
<evidence type="ECO:0000313" key="6">
    <source>
        <dbReference type="Proteomes" id="UP001266807"/>
    </source>
</evidence>
<dbReference type="Pfam" id="PF13604">
    <property type="entry name" value="AAA_30"/>
    <property type="match status" value="1"/>
</dbReference>
<reference evidence="5 6" key="1">
    <citation type="submission" date="2023-07" db="EMBL/GenBank/DDBJ databases">
        <title>Sorghum-associated microbial communities from plants grown in Nebraska, USA.</title>
        <authorList>
            <person name="Schachtman D."/>
        </authorList>
    </citation>
    <scope>NUCLEOTIDE SEQUENCE [LARGE SCALE GENOMIC DNA]</scope>
    <source>
        <strain evidence="5 6">BE143</strain>
    </source>
</reference>
<keyword evidence="1" id="KW-0547">Nucleotide-binding</keyword>
<evidence type="ECO:0000259" key="3">
    <source>
        <dbReference type="Pfam" id="PF13538"/>
    </source>
</evidence>
<comment type="caution">
    <text evidence="5">The sequence shown here is derived from an EMBL/GenBank/DDBJ whole genome shotgun (WGS) entry which is preliminary data.</text>
</comment>
<dbReference type="InterPro" id="IPR029493">
    <property type="entry name" value="RecD2-like_HHH"/>
</dbReference>
<feature type="domain" description="UvrD-like helicase C-terminal" evidence="3">
    <location>
        <begin position="671"/>
        <end position="718"/>
    </location>
</feature>
<organism evidence="5 6">
    <name type="scientific">Paenibacillus peoriae</name>
    <dbReference type="NCBI Taxonomy" id="59893"/>
    <lineage>
        <taxon>Bacteria</taxon>
        <taxon>Bacillati</taxon>
        <taxon>Bacillota</taxon>
        <taxon>Bacilli</taxon>
        <taxon>Bacillales</taxon>
        <taxon>Paenibacillaceae</taxon>
        <taxon>Paenibacillus</taxon>
    </lineage>
</organism>
<dbReference type="InterPro" id="IPR027417">
    <property type="entry name" value="P-loop_NTPase"/>
</dbReference>
<dbReference type="RefSeq" id="WP_310168663.1">
    <property type="nucleotide sequence ID" value="NZ_JAVDUG010000004.1"/>
</dbReference>
<accession>A0ABU1QIA3</accession>
<feature type="domain" description="ATP-dependent RecD2 DNA helicase-like helix-hairpin-helix" evidence="4">
    <location>
        <begin position="155"/>
        <end position="242"/>
    </location>
</feature>
<evidence type="ECO:0000256" key="1">
    <source>
        <dbReference type="ARBA" id="ARBA00022741"/>
    </source>
</evidence>
<dbReference type="EMBL" id="JAVDUG010000004">
    <property type="protein sequence ID" value="MDR6779363.1"/>
    <property type="molecule type" value="Genomic_DNA"/>
</dbReference>
<keyword evidence="6" id="KW-1185">Reference proteome</keyword>
<evidence type="ECO:0000313" key="5">
    <source>
        <dbReference type="EMBL" id="MDR6779363.1"/>
    </source>
</evidence>
<dbReference type="InterPro" id="IPR027785">
    <property type="entry name" value="UvrD-like_helicase_C"/>
</dbReference>
<proteinExistence type="predicted"/>
<evidence type="ECO:0000259" key="4">
    <source>
        <dbReference type="Pfam" id="PF14490"/>
    </source>
</evidence>